<accession>A0ABS8ZMN8</accession>
<proteinExistence type="predicted"/>
<organism evidence="1 2">
    <name type="scientific">Kibdelosporangium philippinense</name>
    <dbReference type="NCBI Taxonomy" id="211113"/>
    <lineage>
        <taxon>Bacteria</taxon>
        <taxon>Bacillati</taxon>
        <taxon>Actinomycetota</taxon>
        <taxon>Actinomycetes</taxon>
        <taxon>Pseudonocardiales</taxon>
        <taxon>Pseudonocardiaceae</taxon>
        <taxon>Kibdelosporangium</taxon>
    </lineage>
</organism>
<evidence type="ECO:0008006" key="3">
    <source>
        <dbReference type="Google" id="ProtNLM"/>
    </source>
</evidence>
<keyword evidence="2" id="KW-1185">Reference proteome</keyword>
<evidence type="ECO:0000313" key="1">
    <source>
        <dbReference type="EMBL" id="MCE7009014.1"/>
    </source>
</evidence>
<dbReference type="Proteomes" id="UP001521150">
    <property type="component" value="Unassembled WGS sequence"/>
</dbReference>
<name>A0ABS8ZMN8_9PSEU</name>
<comment type="caution">
    <text evidence="1">The sequence shown here is derived from an EMBL/GenBank/DDBJ whole genome shotgun (WGS) entry which is preliminary data.</text>
</comment>
<gene>
    <name evidence="1" type="ORF">LWC34_40305</name>
</gene>
<reference evidence="1 2" key="1">
    <citation type="submission" date="2021-12" db="EMBL/GenBank/DDBJ databases">
        <title>Genome sequence of Kibdelosporangium philippinense ATCC 49844.</title>
        <authorList>
            <person name="Fedorov E.A."/>
            <person name="Omeragic M."/>
            <person name="Shalygina K.F."/>
            <person name="Maclea K.S."/>
        </authorList>
    </citation>
    <scope>NUCLEOTIDE SEQUENCE [LARGE SCALE GENOMIC DNA]</scope>
    <source>
        <strain evidence="1 2">ATCC 49844</strain>
    </source>
</reference>
<evidence type="ECO:0000313" key="2">
    <source>
        <dbReference type="Proteomes" id="UP001521150"/>
    </source>
</evidence>
<dbReference type="RefSeq" id="WP_233730459.1">
    <property type="nucleotide sequence ID" value="NZ_JAJVCN010000003.1"/>
</dbReference>
<protein>
    <recommendedName>
        <fullName evidence="3">SUKH-3 immunity protein</fullName>
    </recommendedName>
</protein>
<sequence length="81" mass="8868">MTDLDATFAEAKRLLAGLVSGEVSREEAADWAWPMVVDDERYPAKLWEALGYLAGADLQVAPGKYLHGEADFRAWQAAVAD</sequence>
<dbReference type="EMBL" id="JAJVCN010000003">
    <property type="protein sequence ID" value="MCE7009014.1"/>
    <property type="molecule type" value="Genomic_DNA"/>
</dbReference>